<organism evidence="1 2">
    <name type="scientific">Paenibacillus brevis</name>
    <dbReference type="NCBI Taxonomy" id="2841508"/>
    <lineage>
        <taxon>Bacteria</taxon>
        <taxon>Bacillati</taxon>
        <taxon>Bacillota</taxon>
        <taxon>Bacilli</taxon>
        <taxon>Bacillales</taxon>
        <taxon>Paenibacillaceae</taxon>
        <taxon>Paenibacillus</taxon>
    </lineage>
</organism>
<dbReference type="Pfam" id="PF24704">
    <property type="entry name" value="DUF7667"/>
    <property type="match status" value="1"/>
</dbReference>
<reference evidence="1 2" key="1">
    <citation type="submission" date="2021-06" db="EMBL/GenBank/DDBJ databases">
        <authorList>
            <person name="Sun Q."/>
            <person name="Li D."/>
        </authorList>
    </citation>
    <scope>NUCLEOTIDE SEQUENCE [LARGE SCALE GENOMIC DNA]</scope>
    <source>
        <strain evidence="1 2">MSJ-6</strain>
    </source>
</reference>
<sequence length="80" mass="8978">MAIMVHPVHRRMAELLSKMQAGTLSIFEAGEMMHCLRVNADLVHKIDGYKEAAYAGQVIGNMDLVQHFAAKLDEMEAKYT</sequence>
<gene>
    <name evidence="1" type="ORF">KQJ23_12615</name>
</gene>
<dbReference type="InterPro" id="IPR056084">
    <property type="entry name" value="DUF7667"/>
</dbReference>
<proteinExistence type="predicted"/>
<comment type="caution">
    <text evidence="1">The sequence shown here is derived from an EMBL/GenBank/DDBJ whole genome shotgun (WGS) entry which is preliminary data.</text>
</comment>
<dbReference type="RefSeq" id="WP_216479252.1">
    <property type="nucleotide sequence ID" value="NZ_JAHLQJ010000010.1"/>
</dbReference>
<evidence type="ECO:0000313" key="1">
    <source>
        <dbReference type="EMBL" id="MBU5672671.1"/>
    </source>
</evidence>
<dbReference type="Proteomes" id="UP000743001">
    <property type="component" value="Unassembled WGS sequence"/>
</dbReference>
<accession>A0ABS6FRU8</accession>
<protein>
    <submittedName>
        <fullName evidence="1">Uncharacterized protein</fullName>
    </submittedName>
</protein>
<evidence type="ECO:0000313" key="2">
    <source>
        <dbReference type="Proteomes" id="UP000743001"/>
    </source>
</evidence>
<name>A0ABS6FRU8_9BACL</name>
<keyword evidence="2" id="KW-1185">Reference proteome</keyword>
<dbReference type="EMBL" id="JAHLQJ010000010">
    <property type="protein sequence ID" value="MBU5672671.1"/>
    <property type="molecule type" value="Genomic_DNA"/>
</dbReference>